<feature type="active site" description="Charge relay system" evidence="32">
    <location>
        <position position="330"/>
    </location>
</feature>
<evidence type="ECO:0000256" key="16">
    <source>
        <dbReference type="ARBA" id="ARBA00050145"/>
    </source>
</evidence>
<evidence type="ECO:0000256" key="15">
    <source>
        <dbReference type="ARBA" id="ARBA00048471"/>
    </source>
</evidence>
<keyword evidence="4" id="KW-0719">Serine esterase</keyword>
<evidence type="ECO:0000256" key="10">
    <source>
        <dbReference type="ARBA" id="ARBA00023136"/>
    </source>
</evidence>
<gene>
    <name evidence="35" type="ORF">GSLYS_00012207001</name>
</gene>
<evidence type="ECO:0000256" key="6">
    <source>
        <dbReference type="ARBA" id="ARBA00022801"/>
    </source>
</evidence>
<evidence type="ECO:0000256" key="12">
    <source>
        <dbReference type="ARBA" id="ARBA00023422"/>
    </source>
</evidence>
<dbReference type="InterPro" id="IPR029058">
    <property type="entry name" value="AB_hydrolase_fold"/>
</dbReference>
<evidence type="ECO:0000256" key="22">
    <source>
        <dbReference type="ARBA" id="ARBA00051705"/>
    </source>
</evidence>
<dbReference type="Pfam" id="PF00561">
    <property type="entry name" value="Abhydrolase_1"/>
    <property type="match status" value="1"/>
</dbReference>
<feature type="active site" description="Charge relay system" evidence="32">
    <location>
        <position position="359"/>
    </location>
</feature>
<comment type="catalytic activity">
    <reaction evidence="21">
        <text>1-tetradecanoyl-2-(5Z,8Z,11Z,14Z-eicosatetraenoyl)-sn-glycero-3-phosphocholine + H2O = 2-(5Z,8Z,11Z,14Z)-eicosatetraenoyl-sn-glycero-3-phosphocholine + tetradecanoate + H(+)</text>
        <dbReference type="Rhea" id="RHEA:54396"/>
        <dbReference type="ChEBI" id="CHEBI:15377"/>
        <dbReference type="ChEBI" id="CHEBI:15378"/>
        <dbReference type="ChEBI" id="CHEBI:30807"/>
        <dbReference type="ChEBI" id="CHEBI:76079"/>
        <dbReference type="ChEBI" id="CHEBI:86102"/>
    </reaction>
    <physiologicalReaction direction="left-to-right" evidence="21">
        <dbReference type="Rhea" id="RHEA:54397"/>
    </physiologicalReaction>
</comment>
<evidence type="ECO:0000256" key="18">
    <source>
        <dbReference type="ARBA" id="ARBA00050195"/>
    </source>
</evidence>
<feature type="domain" description="AB hydrolase-1" evidence="34">
    <location>
        <begin position="122"/>
        <end position="365"/>
    </location>
</feature>
<keyword evidence="7" id="KW-0735">Signal-anchor</keyword>
<keyword evidence="6" id="KW-0378">Hydrolase</keyword>
<evidence type="ECO:0000256" key="2">
    <source>
        <dbReference type="ARBA" id="ARBA00010884"/>
    </source>
</evidence>
<dbReference type="GO" id="GO:0051793">
    <property type="term" value="P:medium-chain fatty acid catabolic process"/>
    <property type="evidence" value="ECO:0007669"/>
    <property type="project" value="TreeGrafter"/>
</dbReference>
<evidence type="ECO:0000256" key="31">
    <source>
        <dbReference type="ARBA" id="ARBA00082158"/>
    </source>
</evidence>
<comment type="catalytic activity">
    <reaction evidence="18">
        <text>1-tetradecanoyl-2-(4Z,7Z,10Z,13Z,16Z,19Z-docosahexaenoyl)-sn-glycero-3-phosphocholine + H2O = 2-(4Z,7Z,10Z,13Z,16Z,19Z-docosahexaenoyl)-sn-glycero-3-phosphocholine + tetradecanoate + H(+)</text>
        <dbReference type="Rhea" id="RHEA:54400"/>
        <dbReference type="ChEBI" id="CHEBI:15377"/>
        <dbReference type="ChEBI" id="CHEBI:15378"/>
        <dbReference type="ChEBI" id="CHEBI:30807"/>
        <dbReference type="ChEBI" id="CHEBI:76085"/>
        <dbReference type="ChEBI" id="CHEBI:86162"/>
    </reaction>
    <physiologicalReaction direction="left-to-right" evidence="18">
        <dbReference type="Rhea" id="RHEA:54401"/>
    </physiologicalReaction>
</comment>
<keyword evidence="8 33" id="KW-1133">Transmembrane helix</keyword>
<comment type="catalytic activity">
    <reaction evidence="14">
        <text>1-hexadecanoyl-2-(9-oxononanoyl)-sn-glycero-3-phosphocholine + H2O = 9-oxononanoate + 1-hexadecanoyl-sn-glycero-3-phosphocholine + H(+)</text>
        <dbReference type="Rhea" id="RHEA:41179"/>
        <dbReference type="ChEBI" id="CHEBI:15377"/>
        <dbReference type="ChEBI" id="CHEBI:15378"/>
        <dbReference type="ChEBI" id="CHEBI:61042"/>
        <dbReference type="ChEBI" id="CHEBI:72998"/>
        <dbReference type="ChEBI" id="CHEBI:77812"/>
    </reaction>
    <physiologicalReaction direction="left-to-right" evidence="14">
        <dbReference type="Rhea" id="RHEA:41180"/>
    </physiologicalReaction>
</comment>
<comment type="catalytic activity">
    <reaction evidence="24">
        <text>1-tetradecanoyl-2-(9Z,12Z-octadecadienoyl)-sn-glycero-3-phosphocholine + H2O = 2-(9Z,12Z-octadecadienoyl)-sn-glycero-3-phosphocholine + tetradecanoate + H(+)</text>
        <dbReference type="Rhea" id="RHEA:54388"/>
        <dbReference type="ChEBI" id="CHEBI:15377"/>
        <dbReference type="ChEBI" id="CHEBI:15378"/>
        <dbReference type="ChEBI" id="CHEBI:30807"/>
        <dbReference type="ChEBI" id="CHEBI:76084"/>
        <dbReference type="ChEBI" id="CHEBI:86094"/>
    </reaction>
    <physiologicalReaction direction="left-to-right" evidence="24">
        <dbReference type="Rhea" id="RHEA:54389"/>
    </physiologicalReaction>
</comment>
<comment type="catalytic activity">
    <reaction evidence="25">
        <text>1-octadecanoyl-2-hexanoyl-sn-glycero-3-phosphocholine + H2O = hexanoate + 1-octadecanoyl-sn-glycero-3-phosphocholine + H(+)</text>
        <dbReference type="Rhea" id="RHEA:54464"/>
        <dbReference type="ChEBI" id="CHEBI:15377"/>
        <dbReference type="ChEBI" id="CHEBI:15378"/>
        <dbReference type="ChEBI" id="CHEBI:17120"/>
        <dbReference type="ChEBI" id="CHEBI:73858"/>
        <dbReference type="ChEBI" id="CHEBI:138212"/>
    </reaction>
    <physiologicalReaction direction="left-to-right" evidence="25">
        <dbReference type="Rhea" id="RHEA:54465"/>
    </physiologicalReaction>
</comment>
<keyword evidence="9" id="KW-0443">Lipid metabolism</keyword>
<keyword evidence="10 33" id="KW-0472">Membrane</keyword>
<comment type="catalytic activity">
    <reaction evidence="26">
        <text>1-octadecanoyl-2-octanoyl-sn-glycero-3-phosphocholine + H2O = 1-octadecanoyl-sn-glycero-3-phosphocholine + octanoate + H(+)</text>
        <dbReference type="Rhea" id="RHEA:54468"/>
        <dbReference type="ChEBI" id="CHEBI:15377"/>
        <dbReference type="ChEBI" id="CHEBI:15378"/>
        <dbReference type="ChEBI" id="CHEBI:25646"/>
        <dbReference type="ChEBI" id="CHEBI:73858"/>
        <dbReference type="ChEBI" id="CHEBI:138213"/>
    </reaction>
    <physiologicalReaction direction="left-to-right" evidence="26">
        <dbReference type="Rhea" id="RHEA:54469"/>
    </physiologicalReaction>
</comment>
<evidence type="ECO:0000256" key="8">
    <source>
        <dbReference type="ARBA" id="ARBA00022989"/>
    </source>
</evidence>
<evidence type="ECO:0000256" key="28">
    <source>
        <dbReference type="ARBA" id="ARBA00052894"/>
    </source>
</evidence>
<dbReference type="InterPro" id="IPR000073">
    <property type="entry name" value="AB_hydrolase_1"/>
</dbReference>
<evidence type="ECO:0000256" key="4">
    <source>
        <dbReference type="ARBA" id="ARBA00022487"/>
    </source>
</evidence>
<comment type="catalytic activity">
    <reaction evidence="17">
        <text>1-octadecanoyl-2-nonanoyl-sn-glycero-3-phosphocholine + H2O = nonanoate + 1-octadecanoyl-sn-glycero-3-phosphocholine + H(+)</text>
        <dbReference type="Rhea" id="RHEA:54472"/>
        <dbReference type="ChEBI" id="CHEBI:15377"/>
        <dbReference type="ChEBI" id="CHEBI:15378"/>
        <dbReference type="ChEBI" id="CHEBI:32361"/>
        <dbReference type="ChEBI" id="CHEBI:73858"/>
        <dbReference type="ChEBI" id="CHEBI:138214"/>
    </reaction>
    <physiologicalReaction direction="left-to-right" evidence="17">
        <dbReference type="Rhea" id="RHEA:54473"/>
    </physiologicalReaction>
</comment>
<dbReference type="SUPFAM" id="SSF53474">
    <property type="entry name" value="alpha/beta-Hydrolases"/>
    <property type="match status" value="1"/>
</dbReference>
<dbReference type="PANTHER" id="PTHR10794:SF63">
    <property type="entry name" value="ALPHA_BETA HYDROLASE 1, ISOFORM A"/>
    <property type="match status" value="1"/>
</dbReference>
<evidence type="ECO:0000256" key="25">
    <source>
        <dbReference type="ARBA" id="ARBA00052588"/>
    </source>
</evidence>
<sequence length="393" mass="44740">MAGINHFLVSIVENPSITLCVCLAGLYAAYYFFYVVKKPVIACGDKKLRHFIDEHCPISREKFWPTWWCFEGRAHTVLRALIQSSPHVDYSSEYLMTADGGEIKLDWDESDDHSKFPKATRPTILMLPGLTGSSKENYILHMVHDAREKGYRSVVFNNRGTGDTKLKTPRTYCASNIEDTEFVIQHIKDKYPDAPLMGVGVSLGGAILFNYLARLGEASQLSAGIVFSPAYDFRISTVTLEQPLNYWIFNRRLASNLCEMFRKNLHLFENHLDIDTSHVLQSESIRDFDERFTSKLFGYSSVDHYYTEASLYTKVHHLAKPVLCLSAADDPFAPEASIPMKEAAENDNIAIVKTSHGGHIGFLEGTFPRDRSYMYRWFNQFVSAVFEHGIKQE</sequence>
<keyword evidence="11" id="KW-1208">Phospholipid metabolism</keyword>
<evidence type="ECO:0000256" key="7">
    <source>
        <dbReference type="ARBA" id="ARBA00022968"/>
    </source>
</evidence>
<comment type="catalytic activity">
    <reaction evidence="22">
        <text>1-tetradecanoyl-2-(9Z,12Z-octadecadienoyl)-sn-glycero-3-phosphocholine + H2O = 1-tetradecanoyl-sn-glycero-3-phosphocholine + (9Z,12Z)-octadecadienoate + H(+)</text>
        <dbReference type="Rhea" id="RHEA:54392"/>
        <dbReference type="ChEBI" id="CHEBI:15377"/>
        <dbReference type="ChEBI" id="CHEBI:15378"/>
        <dbReference type="ChEBI" id="CHEBI:30245"/>
        <dbReference type="ChEBI" id="CHEBI:64489"/>
        <dbReference type="ChEBI" id="CHEBI:86094"/>
    </reaction>
    <physiologicalReaction direction="left-to-right" evidence="22">
        <dbReference type="Rhea" id="RHEA:54393"/>
    </physiologicalReaction>
</comment>
<evidence type="ECO:0000256" key="5">
    <source>
        <dbReference type="ARBA" id="ARBA00022692"/>
    </source>
</evidence>
<comment type="subcellular location">
    <subcellularLocation>
        <location evidence="1">Membrane</location>
        <topology evidence="1">Single-pass type II membrane protein</topology>
    </subcellularLocation>
</comment>
<evidence type="ECO:0000256" key="17">
    <source>
        <dbReference type="ARBA" id="ARBA00050182"/>
    </source>
</evidence>
<evidence type="ECO:0000256" key="26">
    <source>
        <dbReference type="ARBA" id="ARBA00052747"/>
    </source>
</evidence>
<evidence type="ECO:0000256" key="27">
    <source>
        <dbReference type="ARBA" id="ARBA00052808"/>
    </source>
</evidence>
<evidence type="ECO:0000256" key="23">
    <source>
        <dbReference type="ARBA" id="ARBA00052087"/>
    </source>
</evidence>
<comment type="catalytic activity">
    <reaction evidence="13">
        <text>1-hexadecanoyl-2-(5-oxopentanoyl)-sn-glycero-3-phosphocholine + H2O = 5-oxopentanoate + 1-hexadecanoyl-sn-glycero-3-phosphocholine + H(+)</text>
        <dbReference type="Rhea" id="RHEA:40483"/>
        <dbReference type="ChEBI" id="CHEBI:15377"/>
        <dbReference type="ChEBI" id="CHEBI:15378"/>
        <dbReference type="ChEBI" id="CHEBI:16120"/>
        <dbReference type="ChEBI" id="CHEBI:72998"/>
        <dbReference type="ChEBI" id="CHEBI:77890"/>
    </reaction>
    <physiologicalReaction direction="left-to-right" evidence="13">
        <dbReference type="Rhea" id="RHEA:40484"/>
    </physiologicalReaction>
</comment>
<comment type="catalytic activity">
    <reaction evidence="12">
        <text>a 1,2-diacyl-sn-glycero-3-phosphocholine + H2O = a 1-acyl-sn-glycero-3-phosphocholine + a fatty acid + H(+)</text>
        <dbReference type="Rhea" id="RHEA:15801"/>
        <dbReference type="ChEBI" id="CHEBI:15377"/>
        <dbReference type="ChEBI" id="CHEBI:15378"/>
        <dbReference type="ChEBI" id="CHEBI:28868"/>
        <dbReference type="ChEBI" id="CHEBI:57643"/>
        <dbReference type="ChEBI" id="CHEBI:58168"/>
        <dbReference type="EC" id="3.1.1.4"/>
    </reaction>
    <physiologicalReaction direction="left-to-right" evidence="12">
        <dbReference type="Rhea" id="RHEA:15802"/>
    </physiologicalReaction>
</comment>
<evidence type="ECO:0000256" key="24">
    <source>
        <dbReference type="ARBA" id="ARBA00052144"/>
    </source>
</evidence>
<evidence type="ECO:0000256" key="20">
    <source>
        <dbReference type="ARBA" id="ARBA00050674"/>
    </source>
</evidence>
<keyword evidence="36" id="KW-1185">Reference proteome</keyword>
<evidence type="ECO:0000313" key="35">
    <source>
        <dbReference type="EMBL" id="CAL1538386.1"/>
    </source>
</evidence>
<organism evidence="35 36">
    <name type="scientific">Lymnaea stagnalis</name>
    <name type="common">Great pond snail</name>
    <name type="synonym">Helix stagnalis</name>
    <dbReference type="NCBI Taxonomy" id="6523"/>
    <lineage>
        <taxon>Eukaryota</taxon>
        <taxon>Metazoa</taxon>
        <taxon>Spiralia</taxon>
        <taxon>Lophotrochozoa</taxon>
        <taxon>Mollusca</taxon>
        <taxon>Gastropoda</taxon>
        <taxon>Heterobranchia</taxon>
        <taxon>Euthyneura</taxon>
        <taxon>Panpulmonata</taxon>
        <taxon>Hygrophila</taxon>
        <taxon>Lymnaeoidea</taxon>
        <taxon>Lymnaeidae</taxon>
        <taxon>Lymnaea</taxon>
    </lineage>
</organism>
<evidence type="ECO:0000256" key="11">
    <source>
        <dbReference type="ARBA" id="ARBA00023264"/>
    </source>
</evidence>
<evidence type="ECO:0000256" key="3">
    <source>
        <dbReference type="ARBA" id="ARBA00013278"/>
    </source>
</evidence>
<protein>
    <recommendedName>
        <fullName evidence="30">Phospholipase ABHD3</fullName>
        <ecNumber evidence="3">3.1.1.4</ecNumber>
    </recommendedName>
    <alternativeName>
        <fullName evidence="31">Abhydrolase domain-containing protein 3</fullName>
    </alternativeName>
</protein>
<comment type="catalytic activity">
    <reaction evidence="28">
        <text>1,2-ditetradecanoyl-sn-glycero-3-phosphocholine + H2O = 2-tetradecanoyl-sn-glycero-3-phosphocholine + tetradecanoate + H(+)</text>
        <dbReference type="Rhea" id="RHEA:54404"/>
        <dbReference type="ChEBI" id="CHEBI:15377"/>
        <dbReference type="ChEBI" id="CHEBI:15378"/>
        <dbReference type="ChEBI" id="CHEBI:30807"/>
        <dbReference type="ChEBI" id="CHEBI:45240"/>
        <dbReference type="ChEBI" id="CHEBI:131738"/>
    </reaction>
    <physiologicalReaction direction="left-to-right" evidence="28">
        <dbReference type="Rhea" id="RHEA:54405"/>
    </physiologicalReaction>
</comment>
<comment type="catalytic activity">
    <reaction evidence="23">
        <text>1-octadecanoyl-2-acetyl-sn-glycero-3-phosphocholine + H2O = 1-octadecanoyl-sn-glycero-3-phosphocholine + acetate + H(+)</text>
        <dbReference type="Rhea" id="RHEA:54408"/>
        <dbReference type="ChEBI" id="CHEBI:15377"/>
        <dbReference type="ChEBI" id="CHEBI:15378"/>
        <dbReference type="ChEBI" id="CHEBI:30089"/>
        <dbReference type="ChEBI" id="CHEBI:73858"/>
        <dbReference type="ChEBI" id="CHEBI:75220"/>
    </reaction>
    <physiologicalReaction direction="left-to-right" evidence="23">
        <dbReference type="Rhea" id="RHEA:54409"/>
    </physiologicalReaction>
</comment>
<comment type="similarity">
    <text evidence="2">Belongs to the AB hydrolase superfamily. AB hydrolase 4 family.</text>
</comment>
<comment type="catalytic activity">
    <reaction evidence="16">
        <text>1,2-ditetradecanoyl-sn-glycero-3-phosphocholine + H2O = 1-tetradecanoyl-sn-glycero-3-phosphocholine + tetradecanoate + H(+)</text>
        <dbReference type="Rhea" id="RHEA:54456"/>
        <dbReference type="ChEBI" id="CHEBI:15377"/>
        <dbReference type="ChEBI" id="CHEBI:15378"/>
        <dbReference type="ChEBI" id="CHEBI:30807"/>
        <dbReference type="ChEBI" id="CHEBI:45240"/>
        <dbReference type="ChEBI" id="CHEBI:64489"/>
    </reaction>
    <physiologicalReaction direction="left-to-right" evidence="16">
        <dbReference type="Rhea" id="RHEA:54457"/>
    </physiologicalReaction>
</comment>
<comment type="catalytic activity">
    <reaction evidence="15">
        <text>1-hexadecanoyl-2-glutaroyl-sn-glycero-3-phosphocholine + H2O = glutarate + 1-hexadecanoyl-sn-glycero-3-phosphocholine + H(+)</text>
        <dbReference type="Rhea" id="RHEA:41159"/>
        <dbReference type="ChEBI" id="CHEBI:15377"/>
        <dbReference type="ChEBI" id="CHEBI:15378"/>
        <dbReference type="ChEBI" id="CHEBI:30921"/>
        <dbReference type="ChEBI" id="CHEBI:72998"/>
        <dbReference type="ChEBI" id="CHEBI:77756"/>
    </reaction>
    <physiologicalReaction direction="left-to-right" evidence="15">
        <dbReference type="Rhea" id="RHEA:41160"/>
    </physiologicalReaction>
</comment>
<evidence type="ECO:0000256" key="9">
    <source>
        <dbReference type="ARBA" id="ARBA00023098"/>
    </source>
</evidence>
<dbReference type="GO" id="GO:0016020">
    <property type="term" value="C:membrane"/>
    <property type="evidence" value="ECO:0007669"/>
    <property type="project" value="UniProtKB-SubCell"/>
</dbReference>
<evidence type="ECO:0000259" key="34">
    <source>
        <dbReference type="Pfam" id="PF00561"/>
    </source>
</evidence>
<dbReference type="GO" id="GO:0008126">
    <property type="term" value="F:acetylesterase activity"/>
    <property type="evidence" value="ECO:0007669"/>
    <property type="project" value="TreeGrafter"/>
</dbReference>
<name>A0AAV2HXX6_LYMST</name>
<dbReference type="Proteomes" id="UP001497497">
    <property type="component" value="Unassembled WGS sequence"/>
</dbReference>
<dbReference type="GO" id="GO:0004623">
    <property type="term" value="F:phospholipase A2 activity"/>
    <property type="evidence" value="ECO:0007669"/>
    <property type="project" value="UniProtKB-EC"/>
</dbReference>
<comment type="catalytic activity">
    <reaction evidence="20">
        <text>1-octadecanoyl-2-pentanoyl-sn-glycero-3-phosphocholine + H2O = pentanoate + 1-octadecanoyl-sn-glycero-3-phosphocholine + H(+)</text>
        <dbReference type="Rhea" id="RHEA:54460"/>
        <dbReference type="ChEBI" id="CHEBI:15377"/>
        <dbReference type="ChEBI" id="CHEBI:15378"/>
        <dbReference type="ChEBI" id="CHEBI:31011"/>
        <dbReference type="ChEBI" id="CHEBI:73858"/>
        <dbReference type="ChEBI" id="CHEBI:138211"/>
    </reaction>
    <physiologicalReaction direction="left-to-right" evidence="20">
        <dbReference type="Rhea" id="RHEA:54461"/>
    </physiologicalReaction>
</comment>
<evidence type="ECO:0000256" key="1">
    <source>
        <dbReference type="ARBA" id="ARBA00004606"/>
    </source>
</evidence>
<comment type="catalytic activity">
    <reaction evidence="19">
        <text>1-O-hexadecyl-2-nonadioyl-sn-glycero-3-phosphocholine + H2O = nonanedioate + 1-O-hexadecyl-sn-glycero-3-phosphocholine + H(+)</text>
        <dbReference type="Rhea" id="RHEA:54552"/>
        <dbReference type="ChEBI" id="CHEBI:15377"/>
        <dbReference type="ChEBI" id="CHEBI:15378"/>
        <dbReference type="ChEBI" id="CHEBI:64496"/>
        <dbReference type="ChEBI" id="CHEBI:78208"/>
        <dbReference type="ChEBI" id="CHEBI:138269"/>
    </reaction>
    <physiologicalReaction direction="left-to-right" evidence="19">
        <dbReference type="Rhea" id="RHEA:54553"/>
    </physiologicalReaction>
</comment>
<accession>A0AAV2HXX6</accession>
<evidence type="ECO:0000256" key="19">
    <source>
        <dbReference type="ARBA" id="ARBA00050276"/>
    </source>
</evidence>
<dbReference type="AlphaFoldDB" id="A0AAV2HXX6"/>
<comment type="catalytic activity">
    <reaction evidence="27">
        <text>1-hexadecanoyl-2-nonadioyl-sn-glycero-3-phosphocholine + H2O = nonanedioate + 1-hexadecanoyl-sn-glycero-3-phosphocholine + H(+)</text>
        <dbReference type="Rhea" id="RHEA:41388"/>
        <dbReference type="ChEBI" id="CHEBI:15377"/>
        <dbReference type="ChEBI" id="CHEBI:15378"/>
        <dbReference type="ChEBI" id="CHEBI:72998"/>
        <dbReference type="ChEBI" id="CHEBI:78207"/>
        <dbReference type="ChEBI" id="CHEBI:78208"/>
    </reaction>
    <physiologicalReaction direction="left-to-right" evidence="27">
        <dbReference type="Rhea" id="RHEA:41389"/>
    </physiologicalReaction>
</comment>
<dbReference type="InterPro" id="IPR050960">
    <property type="entry name" value="AB_hydrolase_4_sf"/>
</dbReference>
<dbReference type="InterPro" id="IPR012020">
    <property type="entry name" value="ABHD4"/>
</dbReference>
<keyword evidence="5 33" id="KW-0812">Transmembrane</keyword>
<evidence type="ECO:0000256" key="13">
    <source>
        <dbReference type="ARBA" id="ARBA00047611"/>
    </source>
</evidence>
<dbReference type="EMBL" id="CAXITT010000296">
    <property type="protein sequence ID" value="CAL1538386.1"/>
    <property type="molecule type" value="Genomic_DNA"/>
</dbReference>
<evidence type="ECO:0000256" key="14">
    <source>
        <dbReference type="ARBA" id="ARBA00048288"/>
    </source>
</evidence>
<evidence type="ECO:0000256" key="30">
    <source>
        <dbReference type="ARBA" id="ARBA00071303"/>
    </source>
</evidence>
<evidence type="ECO:0000256" key="21">
    <source>
        <dbReference type="ARBA" id="ARBA00051164"/>
    </source>
</evidence>
<dbReference type="FunFam" id="3.40.50.1820:FF:000079">
    <property type="entry name" value="Abhydrolase domain-containing 3"/>
    <property type="match status" value="1"/>
</dbReference>
<dbReference type="GO" id="GO:0051792">
    <property type="term" value="P:medium-chain fatty acid biosynthetic process"/>
    <property type="evidence" value="ECO:0007669"/>
    <property type="project" value="TreeGrafter"/>
</dbReference>
<reference evidence="35 36" key="1">
    <citation type="submission" date="2024-04" db="EMBL/GenBank/DDBJ databases">
        <authorList>
            <consortium name="Genoscope - CEA"/>
            <person name="William W."/>
        </authorList>
    </citation>
    <scope>NUCLEOTIDE SEQUENCE [LARGE SCALE GENOMIC DNA]</scope>
</reference>
<evidence type="ECO:0000256" key="32">
    <source>
        <dbReference type="PIRSR" id="PIRSR005211-1"/>
    </source>
</evidence>
<evidence type="ECO:0000256" key="33">
    <source>
        <dbReference type="SAM" id="Phobius"/>
    </source>
</evidence>
<comment type="function">
    <text evidence="29">Phospholipase that may play a role in phospholipids remodeling. May selectively cleave myristate (C14)-containing phosphatidylcholines through its predominant phospholipase 1 activity, cleaving preferentially acyl groups in sn1 position. In parallel, may have a minor phospholipase 2 activity acting on acyl groups in position sn2. In addition to (C14)-containing phosphatidylcholines, may also act on other medium-chain-containing and oxidatively truncated phospholipids.</text>
</comment>
<evidence type="ECO:0000256" key="29">
    <source>
        <dbReference type="ARBA" id="ARBA00059841"/>
    </source>
</evidence>
<evidence type="ECO:0000313" key="36">
    <source>
        <dbReference type="Proteomes" id="UP001497497"/>
    </source>
</evidence>
<dbReference type="Gene3D" id="3.40.50.1820">
    <property type="entry name" value="alpha/beta hydrolase"/>
    <property type="match status" value="1"/>
</dbReference>
<dbReference type="GO" id="GO:0047372">
    <property type="term" value="F:monoacylglycerol lipase activity"/>
    <property type="evidence" value="ECO:0007669"/>
    <property type="project" value="TreeGrafter"/>
</dbReference>
<dbReference type="EC" id="3.1.1.4" evidence="3"/>
<dbReference type="PIRSF" id="PIRSF005211">
    <property type="entry name" value="Ab_hydro_YheT"/>
    <property type="match status" value="1"/>
</dbReference>
<dbReference type="PANTHER" id="PTHR10794">
    <property type="entry name" value="ABHYDROLASE DOMAIN-CONTAINING PROTEIN"/>
    <property type="match status" value="1"/>
</dbReference>
<feature type="active site" description="Charge relay system" evidence="32">
    <location>
        <position position="202"/>
    </location>
</feature>
<feature type="transmembrane region" description="Helical" evidence="33">
    <location>
        <begin position="16"/>
        <end position="36"/>
    </location>
</feature>
<dbReference type="GO" id="GO:0006650">
    <property type="term" value="P:glycerophospholipid metabolic process"/>
    <property type="evidence" value="ECO:0007669"/>
    <property type="project" value="UniProtKB-ARBA"/>
</dbReference>
<comment type="caution">
    <text evidence="35">The sequence shown here is derived from an EMBL/GenBank/DDBJ whole genome shotgun (WGS) entry which is preliminary data.</text>
</comment>
<proteinExistence type="inferred from homology"/>